<proteinExistence type="inferred from homology"/>
<keyword evidence="2" id="KW-0227">DNA damage</keyword>
<dbReference type="PANTHER" id="PTHR35369">
    <property type="entry name" value="BLR3025 PROTEIN-RELATED"/>
    <property type="match status" value="1"/>
</dbReference>
<name>A0ABV5QY71_9ACTN</name>
<dbReference type="RefSeq" id="WP_345484563.1">
    <property type="nucleotide sequence ID" value="NZ_BAAAWU010000001.1"/>
</dbReference>
<dbReference type="InterPro" id="IPR036775">
    <property type="entry name" value="DNA_pol_Y-fam_lit_finger_sf"/>
</dbReference>
<evidence type="ECO:0000313" key="6">
    <source>
        <dbReference type="Proteomes" id="UP001589716"/>
    </source>
</evidence>
<feature type="domain" description="UmuC" evidence="4">
    <location>
        <begin position="21"/>
        <end position="123"/>
    </location>
</feature>
<dbReference type="EMBL" id="JBHMCT010000023">
    <property type="protein sequence ID" value="MFB9558468.1"/>
    <property type="molecule type" value="Genomic_DNA"/>
</dbReference>
<dbReference type="Gene3D" id="1.10.150.20">
    <property type="entry name" value="5' to 3' exonuclease, C-terminal subdomain"/>
    <property type="match status" value="1"/>
</dbReference>
<dbReference type="InterPro" id="IPR043502">
    <property type="entry name" value="DNA/RNA_pol_sf"/>
</dbReference>
<keyword evidence="6" id="KW-1185">Reference proteome</keyword>
<dbReference type="PANTHER" id="PTHR35369:SF2">
    <property type="entry name" value="BLR3025 PROTEIN"/>
    <property type="match status" value="1"/>
</dbReference>
<comment type="similarity">
    <text evidence="1">Belongs to the DNA polymerase type-Y family.</text>
</comment>
<gene>
    <name evidence="5" type="ORF">ACFFTP_30340</name>
</gene>
<evidence type="ECO:0000256" key="3">
    <source>
        <dbReference type="ARBA" id="ARBA00025589"/>
    </source>
</evidence>
<dbReference type="SUPFAM" id="SSF100879">
    <property type="entry name" value="Lesion bypass DNA polymerase (Y-family), little finger domain"/>
    <property type="match status" value="1"/>
</dbReference>
<reference evidence="5 6" key="1">
    <citation type="submission" date="2024-09" db="EMBL/GenBank/DDBJ databases">
        <authorList>
            <person name="Sun Q."/>
            <person name="Mori K."/>
        </authorList>
    </citation>
    <scope>NUCLEOTIDE SEQUENCE [LARGE SCALE GENOMIC DNA]</scope>
    <source>
        <strain evidence="5 6">JCM 4414</strain>
    </source>
</reference>
<dbReference type="Proteomes" id="UP001589716">
    <property type="component" value="Unassembled WGS sequence"/>
</dbReference>
<comment type="function">
    <text evidence="3">Poorly processive, error-prone DNA polymerase involved in untargeted mutagenesis. Copies undamaged DNA at stalled replication forks, which arise in vivo from mismatched or misaligned primer ends. These misaligned primers can be extended by PolIV. Exhibits no 3'-5' exonuclease (proofreading) activity. May be involved in translesional synthesis, in conjunction with the beta clamp from PolIII.</text>
</comment>
<dbReference type="InterPro" id="IPR050356">
    <property type="entry name" value="SulA_CellDiv_inhibitor"/>
</dbReference>
<dbReference type="Pfam" id="PF11799">
    <property type="entry name" value="IMS_C"/>
    <property type="match status" value="1"/>
</dbReference>
<dbReference type="Gene3D" id="3.30.70.270">
    <property type="match status" value="1"/>
</dbReference>
<evidence type="ECO:0000256" key="2">
    <source>
        <dbReference type="ARBA" id="ARBA00022763"/>
    </source>
</evidence>
<organism evidence="5 6">
    <name type="scientific">Streptomyces roseoviridis</name>
    <dbReference type="NCBI Taxonomy" id="67361"/>
    <lineage>
        <taxon>Bacteria</taxon>
        <taxon>Bacillati</taxon>
        <taxon>Actinomycetota</taxon>
        <taxon>Actinomycetes</taxon>
        <taxon>Kitasatosporales</taxon>
        <taxon>Streptomycetaceae</taxon>
        <taxon>Streptomyces</taxon>
    </lineage>
</organism>
<accession>A0ABV5QY71</accession>
<sequence>MSASVILHVRCRPDVEPETHRALLALLEDVSPVVRPLPPAAALVQIGGTLRVHRADPGTLAQRTRVRALLQGIDVHIGVASTWATAATASARTGPSGVLWLPDERAEQRFLAPLDISALYGVGATTAETLRRYGLHTVGALAEQPEDVVCRLVGKQGRLLRDRARGIDRRTVTPGRLPAAATVSHAFERDVLDPVLLRAALLDLVATLAERLRAREQIARGLTLTVRLADGADVERTRRLPAPSAHTDDLRTALWRIWDAMAYQRARIRRLVLTAEDLAPAEEGPGTQLSLDPAREARHRVEPVLDAINARYGRPLVRPAGAYRKAG</sequence>
<dbReference type="InterPro" id="IPR001126">
    <property type="entry name" value="UmuC"/>
</dbReference>
<dbReference type="InterPro" id="IPR017961">
    <property type="entry name" value="DNA_pol_Y-fam_little_finger"/>
</dbReference>
<dbReference type="SUPFAM" id="SSF56672">
    <property type="entry name" value="DNA/RNA polymerases"/>
    <property type="match status" value="1"/>
</dbReference>
<evidence type="ECO:0000256" key="1">
    <source>
        <dbReference type="ARBA" id="ARBA00010945"/>
    </source>
</evidence>
<comment type="caution">
    <text evidence="5">The sequence shown here is derived from an EMBL/GenBank/DDBJ whole genome shotgun (WGS) entry which is preliminary data.</text>
</comment>
<evidence type="ECO:0000259" key="4">
    <source>
        <dbReference type="PROSITE" id="PS50173"/>
    </source>
</evidence>
<dbReference type="PROSITE" id="PS50173">
    <property type="entry name" value="UMUC"/>
    <property type="match status" value="1"/>
</dbReference>
<dbReference type="InterPro" id="IPR043128">
    <property type="entry name" value="Rev_trsase/Diguanyl_cyclase"/>
</dbReference>
<protein>
    <recommendedName>
        <fullName evidence="4">UmuC domain-containing protein</fullName>
    </recommendedName>
</protein>
<dbReference type="Gene3D" id="3.30.1490.100">
    <property type="entry name" value="DNA polymerase, Y-family, little finger domain"/>
    <property type="match status" value="1"/>
</dbReference>
<evidence type="ECO:0000313" key="5">
    <source>
        <dbReference type="EMBL" id="MFB9558468.1"/>
    </source>
</evidence>